<protein>
    <recommendedName>
        <fullName evidence="1">HTH cro/C1-type domain-containing protein</fullName>
    </recommendedName>
</protein>
<dbReference type="CDD" id="cd00093">
    <property type="entry name" value="HTH_XRE"/>
    <property type="match status" value="1"/>
</dbReference>
<reference evidence="3" key="1">
    <citation type="submission" date="2018-12" db="EMBL/GenBank/DDBJ databases">
        <title>Tengunoibacter tsumagoiensis gen. nov., sp. nov., Dictyobacter kobayashii sp. nov., D. alpinus sp. nov., and D. joshuensis sp. nov. and description of Dictyobacteraceae fam. nov. within the order Ktedonobacterales isolated from Tengu-no-mugimeshi.</title>
        <authorList>
            <person name="Wang C.M."/>
            <person name="Zheng Y."/>
            <person name="Sakai Y."/>
            <person name="Toyoda A."/>
            <person name="Minakuchi Y."/>
            <person name="Abe K."/>
            <person name="Yokota A."/>
            <person name="Yabe S."/>
        </authorList>
    </citation>
    <scope>NUCLEOTIDE SEQUENCE [LARGE SCALE GENOMIC DNA]</scope>
    <source>
        <strain evidence="3">Uno11</strain>
    </source>
</reference>
<dbReference type="AlphaFoldDB" id="A0A402AW10"/>
<dbReference type="InterPro" id="IPR001387">
    <property type="entry name" value="Cro/C1-type_HTH"/>
</dbReference>
<gene>
    <name evidence="2" type="ORF">KDK_70690</name>
</gene>
<dbReference type="PROSITE" id="PS50943">
    <property type="entry name" value="HTH_CROC1"/>
    <property type="match status" value="1"/>
</dbReference>
<name>A0A402AW10_9CHLR</name>
<organism evidence="2 3">
    <name type="scientific">Dictyobacter kobayashii</name>
    <dbReference type="NCBI Taxonomy" id="2014872"/>
    <lineage>
        <taxon>Bacteria</taxon>
        <taxon>Bacillati</taxon>
        <taxon>Chloroflexota</taxon>
        <taxon>Ktedonobacteria</taxon>
        <taxon>Ktedonobacterales</taxon>
        <taxon>Dictyobacteraceae</taxon>
        <taxon>Dictyobacter</taxon>
    </lineage>
</organism>
<dbReference type="SMART" id="SM00530">
    <property type="entry name" value="HTH_XRE"/>
    <property type="match status" value="1"/>
</dbReference>
<dbReference type="EMBL" id="BIFS01000002">
    <property type="protein sequence ID" value="GCE23269.1"/>
    <property type="molecule type" value="Genomic_DNA"/>
</dbReference>
<evidence type="ECO:0000313" key="2">
    <source>
        <dbReference type="EMBL" id="GCE23269.1"/>
    </source>
</evidence>
<proteinExistence type="predicted"/>
<evidence type="ECO:0000259" key="1">
    <source>
        <dbReference type="PROSITE" id="PS50943"/>
    </source>
</evidence>
<dbReference type="Proteomes" id="UP000287188">
    <property type="component" value="Unassembled WGS sequence"/>
</dbReference>
<dbReference type="OrthoDB" id="165170at2"/>
<dbReference type="Pfam" id="PF13443">
    <property type="entry name" value="HTH_26"/>
    <property type="match status" value="1"/>
</dbReference>
<accession>A0A402AW10</accession>
<dbReference type="InterPro" id="IPR010982">
    <property type="entry name" value="Lambda_DNA-bd_dom_sf"/>
</dbReference>
<feature type="domain" description="HTH cro/C1-type" evidence="1">
    <location>
        <begin position="6"/>
        <end position="61"/>
    </location>
</feature>
<dbReference type="Gene3D" id="1.10.260.40">
    <property type="entry name" value="lambda repressor-like DNA-binding domains"/>
    <property type="match status" value="1"/>
</dbReference>
<dbReference type="GO" id="GO:0003677">
    <property type="term" value="F:DNA binding"/>
    <property type="evidence" value="ECO:0007669"/>
    <property type="project" value="InterPro"/>
</dbReference>
<dbReference type="SUPFAM" id="SSF47413">
    <property type="entry name" value="lambda repressor-like DNA-binding domains"/>
    <property type="match status" value="1"/>
</dbReference>
<keyword evidence="3" id="KW-1185">Reference proteome</keyword>
<dbReference type="RefSeq" id="WP_126556736.1">
    <property type="nucleotide sequence ID" value="NZ_BIFS01000002.1"/>
</dbReference>
<sequence>MLRLRVKEVAEEKGINIAKLARKADLDNRTVYRIVHDPFAEITTVTLGRLAEALEVSVKDLVEDAPGHSSKDQL</sequence>
<comment type="caution">
    <text evidence="2">The sequence shown here is derived from an EMBL/GenBank/DDBJ whole genome shotgun (WGS) entry which is preliminary data.</text>
</comment>
<evidence type="ECO:0000313" key="3">
    <source>
        <dbReference type="Proteomes" id="UP000287188"/>
    </source>
</evidence>